<evidence type="ECO:0000313" key="2">
    <source>
        <dbReference type="Proteomes" id="UP000837932"/>
    </source>
</evidence>
<sequence length="41" mass="4529">MKSKLLILSLLMIIGMASCRRQQCPAYGKATPKAAIEKRHA</sequence>
<accession>A0ABM9AQ99</accession>
<reference evidence="1" key="1">
    <citation type="submission" date="2021-12" db="EMBL/GenBank/DDBJ databases">
        <authorList>
            <person name="Rodrigo-Torres L."/>
            <person name="Arahal R. D."/>
            <person name="Lucena T."/>
        </authorList>
    </citation>
    <scope>NUCLEOTIDE SEQUENCE</scope>
    <source>
        <strain evidence="1">CECT 8858</strain>
    </source>
</reference>
<dbReference type="Proteomes" id="UP000837932">
    <property type="component" value="Unassembled WGS sequence"/>
</dbReference>
<dbReference type="EMBL" id="CAKLPY010000002">
    <property type="protein sequence ID" value="CAH0996024.1"/>
    <property type="molecule type" value="Genomic_DNA"/>
</dbReference>
<dbReference type="PROSITE" id="PS51257">
    <property type="entry name" value="PROKAR_LIPOPROTEIN"/>
    <property type="match status" value="1"/>
</dbReference>
<protein>
    <recommendedName>
        <fullName evidence="3">Lipoprotein</fullName>
    </recommendedName>
</protein>
<evidence type="ECO:0008006" key="3">
    <source>
        <dbReference type="Google" id="ProtNLM"/>
    </source>
</evidence>
<proteinExistence type="predicted"/>
<comment type="caution">
    <text evidence="1">The sequence shown here is derived from an EMBL/GenBank/DDBJ whole genome shotgun (WGS) entry which is preliminary data.</text>
</comment>
<organism evidence="1 2">
    <name type="scientific">Emticicia aquatica</name>
    <dbReference type="NCBI Taxonomy" id="1681835"/>
    <lineage>
        <taxon>Bacteria</taxon>
        <taxon>Pseudomonadati</taxon>
        <taxon>Bacteroidota</taxon>
        <taxon>Cytophagia</taxon>
        <taxon>Cytophagales</taxon>
        <taxon>Leadbetterellaceae</taxon>
        <taxon>Emticicia</taxon>
    </lineage>
</organism>
<keyword evidence="2" id="KW-1185">Reference proteome</keyword>
<dbReference type="RefSeq" id="WP_290370176.1">
    <property type="nucleotide sequence ID" value="NZ_CAKLPY010000002.1"/>
</dbReference>
<evidence type="ECO:0000313" key="1">
    <source>
        <dbReference type="EMBL" id="CAH0996024.1"/>
    </source>
</evidence>
<gene>
    <name evidence="1" type="ORF">EMA8858_02154</name>
</gene>
<name>A0ABM9AQ99_9BACT</name>